<feature type="chain" id="PRO_5046130401" description="Lipoprotein" evidence="1">
    <location>
        <begin position="20"/>
        <end position="728"/>
    </location>
</feature>
<dbReference type="PROSITE" id="PS51257">
    <property type="entry name" value="PROKAR_LIPOPROTEIN"/>
    <property type="match status" value="1"/>
</dbReference>
<dbReference type="Proteomes" id="UP000663570">
    <property type="component" value="Chromosome"/>
</dbReference>
<evidence type="ECO:0000313" key="3">
    <source>
        <dbReference type="Proteomes" id="UP000663570"/>
    </source>
</evidence>
<gene>
    <name evidence="2" type="ORF">JY500_18940</name>
</gene>
<name>A0ABX7M7U4_9RHOO</name>
<keyword evidence="3" id="KW-1185">Reference proteome</keyword>
<evidence type="ECO:0000256" key="1">
    <source>
        <dbReference type="SAM" id="SignalP"/>
    </source>
</evidence>
<dbReference type="RefSeq" id="WP_206254175.1">
    <property type="nucleotide sequence ID" value="NZ_CP071060.1"/>
</dbReference>
<reference evidence="2 3" key="1">
    <citation type="submission" date="2021-02" db="EMBL/GenBank/DDBJ databases">
        <title>Niveibacterium changnyeongensis HC41.</title>
        <authorList>
            <person name="Kang M."/>
        </authorList>
    </citation>
    <scope>NUCLEOTIDE SEQUENCE [LARGE SCALE GENOMIC DNA]</scope>
    <source>
        <strain evidence="2 3">HC41</strain>
    </source>
</reference>
<dbReference type="EMBL" id="CP071060">
    <property type="protein sequence ID" value="QSI76510.1"/>
    <property type="molecule type" value="Genomic_DNA"/>
</dbReference>
<accession>A0ABX7M7U4</accession>
<evidence type="ECO:0000313" key="2">
    <source>
        <dbReference type="EMBL" id="QSI76510.1"/>
    </source>
</evidence>
<proteinExistence type="predicted"/>
<organism evidence="2 3">
    <name type="scientific">Niveibacterium microcysteis</name>
    <dbReference type="NCBI Taxonomy" id="2811415"/>
    <lineage>
        <taxon>Bacteria</taxon>
        <taxon>Pseudomonadati</taxon>
        <taxon>Pseudomonadota</taxon>
        <taxon>Betaproteobacteria</taxon>
        <taxon>Rhodocyclales</taxon>
        <taxon>Rhodocyclaceae</taxon>
        <taxon>Niveibacterium</taxon>
    </lineage>
</organism>
<protein>
    <recommendedName>
        <fullName evidence="4">Lipoprotein</fullName>
    </recommendedName>
</protein>
<sequence>MKTYCKSFAAASAVGVLLAACGGGSDSPSTDQSGPVTPPPTSTCSFCAADTVAGVAAGGEALAQGSVILHDATGAERRAAVAADGRFTINVAGLTAPFMLQATGLLGGVPVQLHGLALTEDVGKNTVNLTPLTEVLSANALCADPAAAFGDFASHAGSVTSAALKSADDALRGSLAQVAAVFGVGAKSLRADEFAVGDKGLDAMLDALRVSMEFSDAGTPQHVVTALGTGNAITVERCGAAPGPLAYDGKAAQDLAASRAALAEIDGALQQFAAAFATALPTAETLRPMFVATNFRHNGQTLDEWFNRVLLDAADPDPDTPTRVGMQIGAARIADVLGPDDLLVTAEMRFTSPHPPTTFRQRLRKVDGHWLMMGNRRFAQSSVTLRARLTSTALTEAVVAALPDVTSFVPEWDPAHTYYEQAVTGRAEKRWLGAVGVDFFGLVGWMGQEFDDPATPDNEREIGRDYTAFIGTPSNRVIRYLQFYVGERGSLHDAVRTVVTGPGLPAAGLTLIRHTADVPRGFWVLQGDQWDWNTFSTDRCAQVARPAKAIPEDARPVIPDCALDWSKVHRGSLYTFEYFDAAGASLGTDSRQLQIDPSLAVLQANREALFPRVQTNAASEFSIKNIRDDRSTSLFHNGATLPLSWIAPSDPLIKVARISMNREIKHPSGELKTQSEYIPLYGLAATQHSFMLGTSPAGYLSNWAYTTLEAQDAFGNVFDHELSPYNPR</sequence>
<keyword evidence="1" id="KW-0732">Signal</keyword>
<evidence type="ECO:0008006" key="4">
    <source>
        <dbReference type="Google" id="ProtNLM"/>
    </source>
</evidence>
<feature type="signal peptide" evidence="1">
    <location>
        <begin position="1"/>
        <end position="19"/>
    </location>
</feature>